<evidence type="ECO:0000313" key="1">
    <source>
        <dbReference type="EMBL" id="DAG00547.1"/>
    </source>
</evidence>
<protein>
    <submittedName>
        <fullName evidence="1">Uncharacterized protein</fullName>
    </submittedName>
</protein>
<accession>A0A8S5V1Q3</accession>
<dbReference type="EMBL" id="BK016182">
    <property type="protein sequence ID" value="DAG00547.1"/>
    <property type="molecule type" value="Genomic_DNA"/>
</dbReference>
<name>A0A8S5V1Q3_9CAUD</name>
<organism evidence="1">
    <name type="scientific">Myoviridae sp. ctJ2i1</name>
    <dbReference type="NCBI Taxonomy" id="2825079"/>
    <lineage>
        <taxon>Viruses</taxon>
        <taxon>Duplodnaviria</taxon>
        <taxon>Heunggongvirae</taxon>
        <taxon>Uroviricota</taxon>
        <taxon>Caudoviricetes</taxon>
    </lineage>
</organism>
<reference evidence="1" key="1">
    <citation type="journal article" date="2021" name="Proc. Natl. Acad. Sci. U.S.A.">
        <title>A Catalog of Tens of Thousands of Viruses from Human Metagenomes Reveals Hidden Associations with Chronic Diseases.</title>
        <authorList>
            <person name="Tisza M.J."/>
            <person name="Buck C.B."/>
        </authorList>
    </citation>
    <scope>NUCLEOTIDE SEQUENCE</scope>
    <source>
        <strain evidence="1">CtJ2i1</strain>
    </source>
</reference>
<proteinExistence type="predicted"/>
<sequence>MSENNQIQEISKLIASLFSQGFKPEFEKFLADKNIPFANQTDLYIQRLFNSVLNIPNVEIISYDFNGSDITVKLSGPFKSYVNVNGKDANFNDEGIATVTVKNAKVSPQYGIFLNLLIQSTPFKSEKDSSLAFDSFSKDENIGGKAFDLSYEQKDRLYKFLISKKIYNDDPSNILKAEILNNKIIVENTAPFDIYINNHKIEKKSKIEIQLTIKNLLNSGVTYSGYINDWDNRQLTNETYSSPSSRNFDSLVIQKFNELFDKTRDYDQDGLYFDKDAVIRGYNVSNINLKKKLEFKNNNPIKYYIVNRYGVTSGQVTKEDLKDVVAYQCPSTLETYLYDSTGKKKFIYNGSVEDGIIIFDVGE</sequence>